<feature type="non-terminal residue" evidence="1">
    <location>
        <position position="1"/>
    </location>
</feature>
<sequence>SGAVSEKIQDYRESHPALFPEYSSIPDCYGLLHQGKVFVLEGQTFLAPQKCETSPKPAEAFKGECVQLSPEDINAMELKGPDIPSDLAEIEQGGQTVYQIICEHDAGRDPGYRKQMCEGAGYCWSRDWQAGSIYEAEDRGEKCGECQWIGQDVDTSGGVQGTLARAKNWALAGLINFGEQFISALVEMTLATAFEYANVFIEDEIVYPLSEYFEPASQLYAKLKKVLNADIGDVLPAEVVKTLNMSIEQMLQAFCQEYEAKVEQNIAAGRTEPEEMIFDFSSKTKVEMSWLKIKTADNTYKTLEVNPGGEFTSVKFVEFANNTCRLNKHLHTTLLEEFAASGETQEAIVKALNGNLVELLQKVCWGEEPNQHCLGNYLAMTPAEILFEITGLMNINDLIKATPKSMICGETTVKWQNKGESQVNAIDKPKNVCDSIFEKKSLGDITGVPQINDLIKTLPLPKIDKNKVPQENSDFYRGYCYVTKAACDPLGSIFQSPTLTTGDALKLLITASCQYTNKKSKKEPNDINCSGKCLTDEGSMNVTPLKDASSQLECSNALEGICKGCCVATKDTTALSLFRIMFRAKYGIESQNNVSADFNDEIQTYKKLYPALGVQLQIELKKTATLRGVSAGQWQDIIANPDNTVVVLKDIFNYVSNKTLNVLIDIPFGVVKPMEVNGPTITGKSYTTNFLSRTPSQLLFEDVCYMIVQDFENDPATKRWALSTVYQNERAGIGQDLPYSMESLRTVNLSKVIDKIINESGLIESATIPYIFCKVQNNTPAEILGINEPLMTFVRPKEMQIMFQIIEDYLNEPGDKPQWLTEMIYVLNNTSALNYLLTKAQEVERSMHPDQTIFNFQFAITLSHADKMAINLGNIPQSLTSAFTARGLAAPASLVFPLLETNPLHPLNANFSGPDSMKNFGKEVGLLDGKYFIGLAPYFNTGNWQVNVYTFTIEQAQAITQIAHYLTTPLGVLAKEAMGVQGNTPIIALICQDPSMMIWVNSAEVSQCDVGLDLSGLNALAGFLTKMPVDLLPLIKTPVIPALNSTLGTSLIDLLAEKYDWLKKPLIDTLGPKVGLDKALYSLGEAGTAITSALDKSAEKTEEFIKKASGVADTALIEAPVGALSGVVDWVTAQIANLFGAKLADMATEQIMGSCVKQPVRTTSCKANEVLKEVVDEGTGVKIINCCTLGQPAVCEAKCRPVPTEGCKTNEGETEDGGKCCYSLDRDDDKGGFEFILDPKPDGCAICRLKRADVGGKCNANEFEAMSGDDNVLVCCQERSSVYKDCRAKDSACKSDEVPVGNPADRCCKKASLECCSTVLECVNRKFSYSLDGLADSFARGSLPLSSLLK</sequence>
<dbReference type="Proteomes" id="UP000230132">
    <property type="component" value="Unassembled WGS sequence"/>
</dbReference>
<comment type="caution">
    <text evidence="1">The sequence shown here is derived from an EMBL/GenBank/DDBJ whole genome shotgun (WGS) entry which is preliminary data.</text>
</comment>
<name>A0A2H0UTW3_9BACT</name>
<proteinExistence type="predicted"/>
<protein>
    <submittedName>
        <fullName evidence="1">Uncharacterized protein</fullName>
    </submittedName>
</protein>
<dbReference type="EMBL" id="PFAX01000030">
    <property type="protein sequence ID" value="PIR90225.1"/>
    <property type="molecule type" value="Genomic_DNA"/>
</dbReference>
<gene>
    <name evidence="1" type="ORF">COU05_03005</name>
</gene>
<reference evidence="2" key="1">
    <citation type="submission" date="2017-09" db="EMBL/GenBank/DDBJ databases">
        <title>Depth-based differentiation of microbial function through sediment-hosted aquifers and enrichment of novel symbionts in the deep terrestrial subsurface.</title>
        <authorList>
            <person name="Probst A.J."/>
            <person name="Ladd B."/>
            <person name="Jarett J.K."/>
            <person name="Geller-Mcgrath D.E."/>
            <person name="Sieber C.M.K."/>
            <person name="Emerson J.B."/>
            <person name="Anantharaman K."/>
            <person name="Thomas B.C."/>
            <person name="Malmstrom R."/>
            <person name="Stieglmeier M."/>
            <person name="Klingl A."/>
            <person name="Woyke T."/>
            <person name="Ryan C.M."/>
            <person name="Banfield J.F."/>
        </authorList>
    </citation>
    <scope>NUCLEOTIDE SEQUENCE [LARGE SCALE GENOMIC DNA]</scope>
</reference>
<organism evidence="1 2">
    <name type="scientific">bacterium (Candidatus Gribaldobacteria) CG10_big_fil_rev_8_21_14_0_10_37_21</name>
    <dbReference type="NCBI Taxonomy" id="2014275"/>
    <lineage>
        <taxon>Bacteria</taxon>
        <taxon>Candidatus Gribaldobacteria</taxon>
    </lineage>
</organism>
<evidence type="ECO:0000313" key="1">
    <source>
        <dbReference type="EMBL" id="PIR90225.1"/>
    </source>
</evidence>
<accession>A0A2H0UTW3</accession>
<evidence type="ECO:0000313" key="2">
    <source>
        <dbReference type="Proteomes" id="UP000230132"/>
    </source>
</evidence>